<reference evidence="2 3" key="1">
    <citation type="submission" date="2019-05" db="EMBL/GenBank/DDBJ databases">
        <title>Another draft genome of Portunus trituberculatus and its Hox gene families provides insights of decapod evolution.</title>
        <authorList>
            <person name="Jeong J.-H."/>
            <person name="Song I."/>
            <person name="Kim S."/>
            <person name="Choi T."/>
            <person name="Kim D."/>
            <person name="Ryu S."/>
            <person name="Kim W."/>
        </authorList>
    </citation>
    <scope>NUCLEOTIDE SEQUENCE [LARGE SCALE GENOMIC DNA]</scope>
    <source>
        <tissue evidence="2">Muscle</tissue>
    </source>
</reference>
<sequence>MHTTFSNSRARLEEERRRRWRRRGGGAGGGDGAPLPCLTVCCLTPPYSAAPAPLPRHRHTLYAPGQLHGEG</sequence>
<organism evidence="2 3">
    <name type="scientific">Portunus trituberculatus</name>
    <name type="common">Swimming crab</name>
    <name type="synonym">Neptunus trituberculatus</name>
    <dbReference type="NCBI Taxonomy" id="210409"/>
    <lineage>
        <taxon>Eukaryota</taxon>
        <taxon>Metazoa</taxon>
        <taxon>Ecdysozoa</taxon>
        <taxon>Arthropoda</taxon>
        <taxon>Crustacea</taxon>
        <taxon>Multicrustacea</taxon>
        <taxon>Malacostraca</taxon>
        <taxon>Eumalacostraca</taxon>
        <taxon>Eucarida</taxon>
        <taxon>Decapoda</taxon>
        <taxon>Pleocyemata</taxon>
        <taxon>Brachyura</taxon>
        <taxon>Eubrachyura</taxon>
        <taxon>Portunoidea</taxon>
        <taxon>Portunidae</taxon>
        <taxon>Portuninae</taxon>
        <taxon>Portunus</taxon>
    </lineage>
</organism>
<accession>A0A5B7EEG3</accession>
<comment type="caution">
    <text evidence="2">The sequence shown here is derived from an EMBL/GenBank/DDBJ whole genome shotgun (WGS) entry which is preliminary data.</text>
</comment>
<gene>
    <name evidence="2" type="ORF">E2C01_025865</name>
</gene>
<evidence type="ECO:0000313" key="3">
    <source>
        <dbReference type="Proteomes" id="UP000324222"/>
    </source>
</evidence>
<evidence type="ECO:0000313" key="2">
    <source>
        <dbReference type="EMBL" id="MPC32552.1"/>
    </source>
</evidence>
<dbReference type="AlphaFoldDB" id="A0A5B7EEG3"/>
<dbReference type="Proteomes" id="UP000324222">
    <property type="component" value="Unassembled WGS sequence"/>
</dbReference>
<evidence type="ECO:0000256" key="1">
    <source>
        <dbReference type="SAM" id="MobiDB-lite"/>
    </source>
</evidence>
<feature type="region of interest" description="Disordered" evidence="1">
    <location>
        <begin position="49"/>
        <end position="71"/>
    </location>
</feature>
<dbReference type="EMBL" id="VSRR010002649">
    <property type="protein sequence ID" value="MPC32552.1"/>
    <property type="molecule type" value="Genomic_DNA"/>
</dbReference>
<keyword evidence="3" id="KW-1185">Reference proteome</keyword>
<name>A0A5B7EEG3_PORTR</name>
<feature type="region of interest" description="Disordered" evidence="1">
    <location>
        <begin position="1"/>
        <end position="35"/>
    </location>
</feature>
<protein>
    <submittedName>
        <fullName evidence="2">Uncharacterized protein</fullName>
    </submittedName>
</protein>
<proteinExistence type="predicted"/>